<dbReference type="Gene3D" id="3.30.450.50">
    <property type="entry name" value="Longin domain"/>
    <property type="match status" value="1"/>
</dbReference>
<evidence type="ECO:0000259" key="11">
    <source>
        <dbReference type="PROSITE" id="PS50892"/>
    </source>
</evidence>
<dbReference type="Proteomes" id="UP000650833">
    <property type="component" value="Unassembled WGS sequence"/>
</dbReference>
<dbReference type="InterPro" id="IPR042855">
    <property type="entry name" value="V_SNARE_CC"/>
</dbReference>
<dbReference type="PRINTS" id="PR00219">
    <property type="entry name" value="SYNAPTOBREVN"/>
</dbReference>
<evidence type="ECO:0000256" key="2">
    <source>
        <dbReference type="ARBA" id="ARBA00022448"/>
    </source>
</evidence>
<evidence type="ECO:0000259" key="10">
    <source>
        <dbReference type="PROSITE" id="PS50859"/>
    </source>
</evidence>
<keyword evidence="3" id="KW-0812">Transmembrane</keyword>
<dbReference type="Gene3D" id="1.20.5.110">
    <property type="match status" value="1"/>
</dbReference>
<dbReference type="CDD" id="cd15843">
    <property type="entry name" value="R-SNARE"/>
    <property type="match status" value="1"/>
</dbReference>
<gene>
    <name evidence="12" type="ORF">INT46_005778</name>
</gene>
<comment type="caution">
    <text evidence="12">The sequence shown here is derived from an EMBL/GenBank/DDBJ whole genome shotgun (WGS) entry which is preliminary data.</text>
</comment>
<dbReference type="InterPro" id="IPR001388">
    <property type="entry name" value="Synaptobrevin-like"/>
</dbReference>
<dbReference type="InterPro" id="IPR010908">
    <property type="entry name" value="Longin_dom"/>
</dbReference>
<evidence type="ECO:0000256" key="7">
    <source>
        <dbReference type="ARBA" id="ARBA00026133"/>
    </source>
</evidence>
<dbReference type="PROSITE" id="PS50859">
    <property type="entry name" value="LONGIN"/>
    <property type="match status" value="1"/>
</dbReference>
<dbReference type="PANTHER" id="PTHR21136:SF168">
    <property type="entry name" value="VESICLE-ASSOCIATED MEMBRANE PROTEIN 9"/>
    <property type="match status" value="1"/>
</dbReference>
<dbReference type="Pfam" id="PF00957">
    <property type="entry name" value="Synaptobrevin"/>
    <property type="match status" value="1"/>
</dbReference>
<dbReference type="SUPFAM" id="SSF64356">
    <property type="entry name" value="SNARE-like"/>
    <property type="match status" value="1"/>
</dbReference>
<dbReference type="InterPro" id="IPR051097">
    <property type="entry name" value="Synaptobrevin-like_transport"/>
</dbReference>
<keyword evidence="6" id="KW-0472">Membrane</keyword>
<dbReference type="GO" id="GO:0005737">
    <property type="term" value="C:cytoplasm"/>
    <property type="evidence" value="ECO:0007669"/>
    <property type="project" value="UniProtKB-ARBA"/>
</dbReference>
<evidence type="ECO:0000256" key="9">
    <source>
        <dbReference type="PROSITE-ProRule" id="PRU00290"/>
    </source>
</evidence>
<organism evidence="12 13">
    <name type="scientific">Mucor plumbeus</name>
    <dbReference type="NCBI Taxonomy" id="97098"/>
    <lineage>
        <taxon>Eukaryota</taxon>
        <taxon>Fungi</taxon>
        <taxon>Fungi incertae sedis</taxon>
        <taxon>Mucoromycota</taxon>
        <taxon>Mucoromycotina</taxon>
        <taxon>Mucoromycetes</taxon>
        <taxon>Mucorales</taxon>
        <taxon>Mucorineae</taxon>
        <taxon>Mucoraceae</taxon>
        <taxon>Mucor</taxon>
    </lineage>
</organism>
<feature type="domain" description="V-SNARE coiled-coil homology" evidence="11">
    <location>
        <begin position="77"/>
        <end position="137"/>
    </location>
</feature>
<evidence type="ECO:0000256" key="6">
    <source>
        <dbReference type="ARBA" id="ARBA00023136"/>
    </source>
</evidence>
<name>A0A8H7ULD1_9FUNG</name>
<protein>
    <recommendedName>
        <fullName evidence="7">Synaptobrevin homolog YKT6</fullName>
    </recommendedName>
</protein>
<reference evidence="12" key="1">
    <citation type="submission" date="2020-12" db="EMBL/GenBank/DDBJ databases">
        <title>Metabolic potential, ecology and presence of endohyphal bacteria is reflected in genomic diversity of Mucoromycotina.</title>
        <authorList>
            <person name="Muszewska A."/>
            <person name="Okrasinska A."/>
            <person name="Steczkiewicz K."/>
            <person name="Drgas O."/>
            <person name="Orlowska M."/>
            <person name="Perlinska-Lenart U."/>
            <person name="Aleksandrzak-Piekarczyk T."/>
            <person name="Szatraj K."/>
            <person name="Zielenkiewicz U."/>
            <person name="Pilsyk S."/>
            <person name="Malc E."/>
            <person name="Mieczkowski P."/>
            <person name="Kruszewska J.S."/>
            <person name="Biernat P."/>
            <person name="Pawlowska J."/>
        </authorList>
    </citation>
    <scope>NUCLEOTIDE SEQUENCE</scope>
    <source>
        <strain evidence="12">CBS 226.32</strain>
    </source>
</reference>
<evidence type="ECO:0000256" key="4">
    <source>
        <dbReference type="ARBA" id="ARBA00022927"/>
    </source>
</evidence>
<keyword evidence="9" id="KW-0175">Coiled coil</keyword>
<dbReference type="InterPro" id="IPR011012">
    <property type="entry name" value="Longin-like_dom_sf"/>
</dbReference>
<proteinExistence type="inferred from homology"/>
<evidence type="ECO:0000313" key="12">
    <source>
        <dbReference type="EMBL" id="KAG2190296.1"/>
    </source>
</evidence>
<dbReference type="GO" id="GO:0015031">
    <property type="term" value="P:protein transport"/>
    <property type="evidence" value="ECO:0007669"/>
    <property type="project" value="UniProtKB-KW"/>
</dbReference>
<sequence>IPPNNYKLTYVYDRRWHYNESFGCRVPFVFLQGIQSKFLSAYTKLHILNASAYSMNTFNKVIQKRMNFYSNDNRIDKLKQVQGGIVQVKDVMTHNIEQVLGRDRRIDIVADRTDALDQKAFVFKRRSILLKVKLLKK</sequence>
<evidence type="ECO:0000313" key="13">
    <source>
        <dbReference type="Proteomes" id="UP000650833"/>
    </source>
</evidence>
<evidence type="ECO:0000256" key="3">
    <source>
        <dbReference type="ARBA" id="ARBA00022692"/>
    </source>
</evidence>
<keyword evidence="5" id="KW-1133">Transmembrane helix</keyword>
<dbReference type="AlphaFoldDB" id="A0A8H7ULD1"/>
<dbReference type="OrthoDB" id="248747at2759"/>
<comment type="similarity">
    <text evidence="1">Belongs to the synaptobrevin family.</text>
</comment>
<feature type="domain" description="Longin" evidence="10">
    <location>
        <begin position="19"/>
        <end position="62"/>
    </location>
</feature>
<feature type="non-terminal residue" evidence="12">
    <location>
        <position position="1"/>
    </location>
</feature>
<dbReference type="PANTHER" id="PTHR21136">
    <property type="entry name" value="SNARE PROTEINS"/>
    <property type="match status" value="1"/>
</dbReference>
<accession>A0A8H7ULD1</accession>
<dbReference type="PROSITE" id="PS50892">
    <property type="entry name" value="V_SNARE"/>
    <property type="match status" value="1"/>
</dbReference>
<dbReference type="GO" id="GO:0016192">
    <property type="term" value="P:vesicle-mediated transport"/>
    <property type="evidence" value="ECO:0007669"/>
    <property type="project" value="InterPro"/>
</dbReference>
<dbReference type="GO" id="GO:0016020">
    <property type="term" value="C:membrane"/>
    <property type="evidence" value="ECO:0007669"/>
    <property type="project" value="InterPro"/>
</dbReference>
<evidence type="ECO:0000256" key="1">
    <source>
        <dbReference type="ARBA" id="ARBA00008025"/>
    </source>
</evidence>
<evidence type="ECO:0000256" key="8">
    <source>
        <dbReference type="ARBA" id="ARBA00046280"/>
    </source>
</evidence>
<dbReference type="SUPFAM" id="SSF58038">
    <property type="entry name" value="SNARE fusion complex"/>
    <property type="match status" value="1"/>
</dbReference>
<keyword evidence="2" id="KW-0813">Transport</keyword>
<comment type="subcellular location">
    <subcellularLocation>
        <location evidence="8">Endomembrane system</location>
        <topology evidence="8">Single-pass type IV membrane protein</topology>
    </subcellularLocation>
</comment>
<keyword evidence="4" id="KW-0653">Protein transport</keyword>
<evidence type="ECO:0000256" key="5">
    <source>
        <dbReference type="ARBA" id="ARBA00022989"/>
    </source>
</evidence>
<keyword evidence="13" id="KW-1185">Reference proteome</keyword>
<dbReference type="EMBL" id="JAEPRC010001001">
    <property type="protein sequence ID" value="KAG2190296.1"/>
    <property type="molecule type" value="Genomic_DNA"/>
</dbReference>
<dbReference type="GO" id="GO:0012505">
    <property type="term" value="C:endomembrane system"/>
    <property type="evidence" value="ECO:0007669"/>
    <property type="project" value="UniProtKB-SubCell"/>
</dbReference>